<dbReference type="AlphaFoldDB" id="A0AA88QV49"/>
<sequence>MVPIVVVPLWIDQTTNAKFVQDVWKVGVRVRVDENGLVGREVKTIVYVFFLQMDHCTAVSSFLFWY</sequence>
<dbReference type="SUPFAM" id="SSF53756">
    <property type="entry name" value="UDP-Glycosyltransferase/glycogen phosphorylase"/>
    <property type="match status" value="1"/>
</dbReference>
<reference evidence="1" key="1">
    <citation type="submission" date="2022-12" db="EMBL/GenBank/DDBJ databases">
        <title>Draft genome assemblies for two species of Escallonia (Escalloniales).</title>
        <authorList>
            <person name="Chanderbali A."/>
            <person name="Dervinis C."/>
            <person name="Anghel I."/>
            <person name="Soltis D."/>
            <person name="Soltis P."/>
            <person name="Zapata F."/>
        </authorList>
    </citation>
    <scope>NUCLEOTIDE SEQUENCE</scope>
    <source>
        <strain evidence="1">UCBG92.1500</strain>
        <tissue evidence="1">Leaf</tissue>
    </source>
</reference>
<gene>
    <name evidence="1" type="ORF">RJ640_003615</name>
</gene>
<dbReference type="Gene3D" id="3.40.50.2000">
    <property type="entry name" value="Glycogen Phosphorylase B"/>
    <property type="match status" value="1"/>
</dbReference>
<evidence type="ECO:0000313" key="1">
    <source>
        <dbReference type="EMBL" id="KAK2975462.1"/>
    </source>
</evidence>
<dbReference type="PANTHER" id="PTHR48045:SF26">
    <property type="entry name" value="UDP-GLYCOSYLTRANSFERASE 74E2-LIKE"/>
    <property type="match status" value="1"/>
</dbReference>
<proteinExistence type="predicted"/>
<dbReference type="EMBL" id="JAVXUO010002191">
    <property type="protein sequence ID" value="KAK2975462.1"/>
    <property type="molecule type" value="Genomic_DNA"/>
</dbReference>
<evidence type="ECO:0000313" key="2">
    <source>
        <dbReference type="Proteomes" id="UP001187471"/>
    </source>
</evidence>
<comment type="caution">
    <text evidence="1">The sequence shown here is derived from an EMBL/GenBank/DDBJ whole genome shotgun (WGS) entry which is preliminary data.</text>
</comment>
<accession>A0AA88QV49</accession>
<dbReference type="Proteomes" id="UP001187471">
    <property type="component" value="Unassembled WGS sequence"/>
</dbReference>
<organism evidence="1 2">
    <name type="scientific">Escallonia rubra</name>
    <dbReference type="NCBI Taxonomy" id="112253"/>
    <lineage>
        <taxon>Eukaryota</taxon>
        <taxon>Viridiplantae</taxon>
        <taxon>Streptophyta</taxon>
        <taxon>Embryophyta</taxon>
        <taxon>Tracheophyta</taxon>
        <taxon>Spermatophyta</taxon>
        <taxon>Magnoliopsida</taxon>
        <taxon>eudicotyledons</taxon>
        <taxon>Gunneridae</taxon>
        <taxon>Pentapetalae</taxon>
        <taxon>asterids</taxon>
        <taxon>campanulids</taxon>
        <taxon>Escalloniales</taxon>
        <taxon>Escalloniaceae</taxon>
        <taxon>Escallonia</taxon>
    </lineage>
</organism>
<name>A0AA88QV49_9ASTE</name>
<keyword evidence="2" id="KW-1185">Reference proteome</keyword>
<protein>
    <submittedName>
        <fullName evidence="1">Uncharacterized protein</fullName>
    </submittedName>
</protein>
<dbReference type="PANTHER" id="PTHR48045">
    <property type="entry name" value="UDP-GLYCOSYLTRANSFERASE 72B1"/>
    <property type="match status" value="1"/>
</dbReference>